<dbReference type="KEGG" id="ptkz:JDV02_003113"/>
<protein>
    <submittedName>
        <fullName evidence="1">Uncharacterized protein</fullName>
    </submittedName>
</protein>
<dbReference type="RefSeq" id="XP_047840180.1">
    <property type="nucleotide sequence ID" value="XM_047984206.1"/>
</dbReference>
<organism evidence="1 2">
    <name type="scientific">Purpureocillium takamizusanense</name>
    <dbReference type="NCBI Taxonomy" id="2060973"/>
    <lineage>
        <taxon>Eukaryota</taxon>
        <taxon>Fungi</taxon>
        <taxon>Dikarya</taxon>
        <taxon>Ascomycota</taxon>
        <taxon>Pezizomycotina</taxon>
        <taxon>Sordariomycetes</taxon>
        <taxon>Hypocreomycetidae</taxon>
        <taxon>Hypocreales</taxon>
        <taxon>Ophiocordycipitaceae</taxon>
        <taxon>Purpureocillium</taxon>
    </lineage>
</organism>
<keyword evidence="2" id="KW-1185">Reference proteome</keyword>
<evidence type="ECO:0000313" key="1">
    <source>
        <dbReference type="EMBL" id="UNI16699.1"/>
    </source>
</evidence>
<sequence>MLSVRRDTIDRIARCTYFVGIKGSQLPQPVPGQVKLARFSHDPNEVDLSCAITMQACEQLVLLPVVQRVAPIRAIFDRLIIAASLGQLHRERQYGQYPDTISY</sequence>
<evidence type="ECO:0000313" key="2">
    <source>
        <dbReference type="Proteomes" id="UP000829364"/>
    </source>
</evidence>
<dbReference type="GeneID" id="72065073"/>
<gene>
    <name evidence="1" type="ORF">JDV02_003113</name>
</gene>
<name>A0A9Q8V9C2_9HYPO</name>
<dbReference type="EMBL" id="CP086355">
    <property type="protein sequence ID" value="UNI16699.1"/>
    <property type="molecule type" value="Genomic_DNA"/>
</dbReference>
<dbReference type="AlphaFoldDB" id="A0A9Q8V9C2"/>
<dbReference type="Proteomes" id="UP000829364">
    <property type="component" value="Chromosome 2"/>
</dbReference>
<proteinExistence type="predicted"/>
<accession>A0A9Q8V9C2</accession>
<reference evidence="1" key="1">
    <citation type="submission" date="2021-11" db="EMBL/GenBank/DDBJ databases">
        <title>Purpureocillium_takamizusanense_genome.</title>
        <authorList>
            <person name="Nguyen N.-H."/>
        </authorList>
    </citation>
    <scope>NUCLEOTIDE SEQUENCE</scope>
    <source>
        <strain evidence="1">PT3</strain>
    </source>
</reference>